<evidence type="ECO:0000313" key="1">
    <source>
        <dbReference type="EMBL" id="GAA5813597.1"/>
    </source>
</evidence>
<name>A0ABP9Z3E3_9FUNG</name>
<sequence length="56" mass="6534">MFWNGANFARIFKRKFVPSTDQSPVTPIESIGEERQESVNLAFVMNKRADVSRRFK</sequence>
<dbReference type="Proteomes" id="UP001473302">
    <property type="component" value="Unassembled WGS sequence"/>
</dbReference>
<evidence type="ECO:0000313" key="2">
    <source>
        <dbReference type="Proteomes" id="UP001473302"/>
    </source>
</evidence>
<gene>
    <name evidence="1" type="ORF">MFLAVUS_007080</name>
</gene>
<organism evidence="1 2">
    <name type="scientific">Mucor flavus</name>
    <dbReference type="NCBI Taxonomy" id="439312"/>
    <lineage>
        <taxon>Eukaryota</taxon>
        <taxon>Fungi</taxon>
        <taxon>Fungi incertae sedis</taxon>
        <taxon>Mucoromycota</taxon>
        <taxon>Mucoromycotina</taxon>
        <taxon>Mucoromycetes</taxon>
        <taxon>Mucorales</taxon>
        <taxon>Mucorineae</taxon>
        <taxon>Mucoraceae</taxon>
        <taxon>Mucor</taxon>
    </lineage>
</organism>
<proteinExistence type="predicted"/>
<comment type="caution">
    <text evidence="1">The sequence shown here is derived from an EMBL/GenBank/DDBJ whole genome shotgun (WGS) entry which is preliminary data.</text>
</comment>
<accession>A0ABP9Z3E3</accession>
<protein>
    <submittedName>
        <fullName evidence="1">Uncharacterized protein</fullName>
    </submittedName>
</protein>
<reference evidence="1 2" key="1">
    <citation type="submission" date="2024-04" db="EMBL/GenBank/DDBJ databases">
        <title>genome sequences of Mucor flavus KT1a and Helicostylum pulchrum KT1b strains isolated from the surface of a dry-aged beef.</title>
        <authorList>
            <person name="Toyotome T."/>
            <person name="Hosono M."/>
            <person name="Torimaru M."/>
            <person name="Fukuda K."/>
            <person name="Mikami N."/>
        </authorList>
    </citation>
    <scope>NUCLEOTIDE SEQUENCE [LARGE SCALE GENOMIC DNA]</scope>
    <source>
        <strain evidence="1 2">KT1a</strain>
    </source>
</reference>
<keyword evidence="2" id="KW-1185">Reference proteome</keyword>
<dbReference type="EMBL" id="BAABUK010000017">
    <property type="protein sequence ID" value="GAA5813597.1"/>
    <property type="molecule type" value="Genomic_DNA"/>
</dbReference>